<feature type="compositionally biased region" description="Polar residues" evidence="1">
    <location>
        <begin position="101"/>
        <end position="117"/>
    </location>
</feature>
<gene>
    <name evidence="2" type="ORF">HJG60_007920</name>
</gene>
<feature type="region of interest" description="Disordered" evidence="1">
    <location>
        <begin position="101"/>
        <end position="128"/>
    </location>
</feature>
<organism evidence="2 3">
    <name type="scientific">Phyllostomus discolor</name>
    <name type="common">pale spear-nosed bat</name>
    <dbReference type="NCBI Taxonomy" id="89673"/>
    <lineage>
        <taxon>Eukaryota</taxon>
        <taxon>Metazoa</taxon>
        <taxon>Chordata</taxon>
        <taxon>Craniata</taxon>
        <taxon>Vertebrata</taxon>
        <taxon>Euteleostomi</taxon>
        <taxon>Mammalia</taxon>
        <taxon>Eutheria</taxon>
        <taxon>Laurasiatheria</taxon>
        <taxon>Chiroptera</taxon>
        <taxon>Yangochiroptera</taxon>
        <taxon>Phyllostomidae</taxon>
        <taxon>Phyllostominae</taxon>
        <taxon>Phyllostomus</taxon>
    </lineage>
</organism>
<protein>
    <submittedName>
        <fullName evidence="2">Uncharacterized protein</fullName>
    </submittedName>
</protein>
<name>A0A834EVS2_9CHIR</name>
<sequence length="128" mass="14421">MTQYQGILQGNPRVHIKTMKQVNPATYLPAELKELDHDCLRVTKEVHASQPDLQDQPLAQPDVDVTHYMDGSSYMVKGRKVTKYADQKTRLPWTNLLLQESPLGSTTAGPRQQQIPKTQGLGLCQNPR</sequence>
<dbReference type="EMBL" id="JABVXQ010000001">
    <property type="protein sequence ID" value="KAF6130999.1"/>
    <property type="molecule type" value="Genomic_DNA"/>
</dbReference>
<dbReference type="AlphaFoldDB" id="A0A834EVS2"/>
<evidence type="ECO:0000256" key="1">
    <source>
        <dbReference type="SAM" id="MobiDB-lite"/>
    </source>
</evidence>
<evidence type="ECO:0000313" key="2">
    <source>
        <dbReference type="EMBL" id="KAF6130999.1"/>
    </source>
</evidence>
<comment type="caution">
    <text evidence="2">The sequence shown here is derived from an EMBL/GenBank/DDBJ whole genome shotgun (WGS) entry which is preliminary data.</text>
</comment>
<proteinExistence type="predicted"/>
<dbReference type="Proteomes" id="UP000664940">
    <property type="component" value="Unassembled WGS sequence"/>
</dbReference>
<evidence type="ECO:0000313" key="3">
    <source>
        <dbReference type="Proteomes" id="UP000664940"/>
    </source>
</evidence>
<reference evidence="2 3" key="1">
    <citation type="journal article" date="2020" name="Nature">
        <title>Six reference-quality genomes reveal evolution of bat adaptations.</title>
        <authorList>
            <person name="Jebb D."/>
            <person name="Huang Z."/>
            <person name="Pippel M."/>
            <person name="Hughes G.M."/>
            <person name="Lavrichenko K."/>
            <person name="Devanna P."/>
            <person name="Winkler S."/>
            <person name="Jermiin L.S."/>
            <person name="Skirmuntt E.C."/>
            <person name="Katzourakis A."/>
            <person name="Burkitt-Gray L."/>
            <person name="Ray D.A."/>
            <person name="Sullivan K.A.M."/>
            <person name="Roscito J.G."/>
            <person name="Kirilenko B.M."/>
            <person name="Davalos L.M."/>
            <person name="Corthals A.P."/>
            <person name="Power M.L."/>
            <person name="Jones G."/>
            <person name="Ransome R.D."/>
            <person name="Dechmann D.K.N."/>
            <person name="Locatelli A.G."/>
            <person name="Puechmaille S.J."/>
            <person name="Fedrigo O."/>
            <person name="Jarvis E.D."/>
            <person name="Hiller M."/>
            <person name="Vernes S.C."/>
            <person name="Myers E.W."/>
            <person name="Teeling E.C."/>
        </authorList>
    </citation>
    <scope>NUCLEOTIDE SEQUENCE [LARGE SCALE GENOMIC DNA]</scope>
    <source>
        <strain evidence="2">Bat1K_MPI-CBG_1</strain>
    </source>
</reference>
<accession>A0A834EVS2</accession>